<reference evidence="1" key="1">
    <citation type="submission" date="2022-07" db="EMBL/GenBank/DDBJ databases">
        <title>Genome Sequence of Lecanicillium saksenae.</title>
        <authorList>
            <person name="Buettner E."/>
        </authorList>
    </citation>
    <scope>NUCLEOTIDE SEQUENCE</scope>
    <source>
        <strain evidence="1">VT-O1</strain>
    </source>
</reference>
<keyword evidence="2" id="KW-1185">Reference proteome</keyword>
<sequence>METRVQLVTTPVMRTPASSSRPGRDLGHDGRGEEGGVFDDDVVALVLVGDANLAEEGVGGLAHDHGGEELAAEPGAAAGADRGLDDGDLEVRALLAQDVGGGQAARAGADDDNVRLGVSVEVLEVAAGHGARDLRLADGREAEAVPLAEHVLDADAAGVGEARLADGVAVGAVDGLGHGDSGVLRGRDGGRRAHFGSKGGFWFRLGS</sequence>
<protein>
    <submittedName>
        <fullName evidence="1">Uncharacterized protein</fullName>
    </submittedName>
</protein>
<accession>A0ACC1QJT5</accession>
<evidence type="ECO:0000313" key="2">
    <source>
        <dbReference type="Proteomes" id="UP001148737"/>
    </source>
</evidence>
<dbReference type="EMBL" id="JANAKD010001589">
    <property type="protein sequence ID" value="KAJ3478004.1"/>
    <property type="molecule type" value="Genomic_DNA"/>
</dbReference>
<gene>
    <name evidence="1" type="ORF">NLG97_g8692</name>
</gene>
<name>A0ACC1QJT5_9HYPO</name>
<evidence type="ECO:0000313" key="1">
    <source>
        <dbReference type="EMBL" id="KAJ3478004.1"/>
    </source>
</evidence>
<organism evidence="1 2">
    <name type="scientific">Lecanicillium saksenae</name>
    <dbReference type="NCBI Taxonomy" id="468837"/>
    <lineage>
        <taxon>Eukaryota</taxon>
        <taxon>Fungi</taxon>
        <taxon>Dikarya</taxon>
        <taxon>Ascomycota</taxon>
        <taxon>Pezizomycotina</taxon>
        <taxon>Sordariomycetes</taxon>
        <taxon>Hypocreomycetidae</taxon>
        <taxon>Hypocreales</taxon>
        <taxon>Cordycipitaceae</taxon>
        <taxon>Lecanicillium</taxon>
    </lineage>
</organism>
<proteinExistence type="predicted"/>
<comment type="caution">
    <text evidence="1">The sequence shown here is derived from an EMBL/GenBank/DDBJ whole genome shotgun (WGS) entry which is preliminary data.</text>
</comment>
<dbReference type="Proteomes" id="UP001148737">
    <property type="component" value="Unassembled WGS sequence"/>
</dbReference>